<name>A0ABY4HM79_9FLAO</name>
<reference evidence="2" key="2">
    <citation type="submission" date="2022-04" db="EMBL/GenBank/DDBJ databases">
        <title>Complete Genome Sequence of Flavobacterium sediminilitoris YSM-43, Isolated from a Tidal Sediment.</title>
        <authorList>
            <person name="Lee P.A."/>
        </authorList>
    </citation>
    <scope>NUCLEOTIDE SEQUENCE</scope>
    <source>
        <strain evidence="2">YSM-43</strain>
    </source>
</reference>
<sequence length="399" mass="46489">MINPSINGWIDKFFILNEKLKNEKIENSNDLYFKLRKTGIIYGHTVSSDTFDEFLDINLSNDELTKIVFLEALFGIFSIKKNSTSKEDFLKLINTFYKATQKNNYLFLKKLFPNEENSSLHLESIISNRIQTNQNVIAKSFSHIVTNALLFLDVIAFHNFIDNEDFSKKYFEVFEKKIFQMVCIALSVKKEKTSADELLIKLFENSLRYSKVNQIDLINKNDFDFDFLKYDFEKLYFFDLVLMALWSDKKLDKDEIFFINEIATKIDISDVLINDSLIDIHTFITNHKKSISYFNDSNPIKHFYNQTNSTVIKLITRNKKRLTKEIGESKELMLLLAKSTSKDLSDDEKKKVKKQLLDICKTIPSLTIFLLPGGGILLPILVKYIPQLLPSAFNENLED</sequence>
<feature type="domain" description="Letm1 RBD" evidence="1">
    <location>
        <begin position="344"/>
        <end position="396"/>
    </location>
</feature>
<dbReference type="NCBIfam" id="NF040639">
    <property type="entry name" value="LETM1_rel_film"/>
    <property type="match status" value="1"/>
</dbReference>
<gene>
    <name evidence="2" type="ORF">LXD69_12885</name>
</gene>
<dbReference type="Pfam" id="PF07766">
    <property type="entry name" value="LETM1_RBD"/>
    <property type="match status" value="1"/>
</dbReference>
<evidence type="ECO:0000259" key="1">
    <source>
        <dbReference type="Pfam" id="PF07766"/>
    </source>
</evidence>
<proteinExistence type="predicted"/>
<dbReference type="InterPro" id="IPR033122">
    <property type="entry name" value="LETM1-like_RBD"/>
</dbReference>
<accession>A0ABY4HM79</accession>
<evidence type="ECO:0000313" key="2">
    <source>
        <dbReference type="EMBL" id="UOX32929.1"/>
    </source>
</evidence>
<dbReference type="EMBL" id="CP090145">
    <property type="protein sequence ID" value="UOX32929.1"/>
    <property type="molecule type" value="Genomic_DNA"/>
</dbReference>
<dbReference type="Proteomes" id="UP000830454">
    <property type="component" value="Chromosome"/>
</dbReference>
<dbReference type="RefSeq" id="WP_045966907.1">
    <property type="nucleotide sequence ID" value="NZ_CP090145.1"/>
</dbReference>
<protein>
    <submittedName>
        <fullName evidence="2">LETM1-related biofilm-associated protein</fullName>
    </submittedName>
</protein>
<evidence type="ECO:0000313" key="3">
    <source>
        <dbReference type="Proteomes" id="UP000830454"/>
    </source>
</evidence>
<keyword evidence="3" id="KW-1185">Reference proteome</keyword>
<reference evidence="2" key="1">
    <citation type="submission" date="2021-12" db="EMBL/GenBank/DDBJ databases">
        <authorList>
            <person name="Cha I.-T."/>
            <person name="Lee K.-E."/>
            <person name="Park S.-J."/>
        </authorList>
    </citation>
    <scope>NUCLEOTIDE SEQUENCE</scope>
    <source>
        <strain evidence="2">YSM-43</strain>
    </source>
</reference>
<organism evidence="2 3">
    <name type="scientific">Flavobacterium sediminilitoris</name>
    <dbReference type="NCBI Taxonomy" id="2024526"/>
    <lineage>
        <taxon>Bacteria</taxon>
        <taxon>Pseudomonadati</taxon>
        <taxon>Bacteroidota</taxon>
        <taxon>Flavobacteriia</taxon>
        <taxon>Flavobacteriales</taxon>
        <taxon>Flavobacteriaceae</taxon>
        <taxon>Flavobacterium</taxon>
    </lineage>
</organism>